<protein>
    <submittedName>
        <fullName evidence="1">Putative orfan</fullName>
    </submittedName>
</protein>
<organism evidence="1">
    <name type="scientific">Tupanvirus soda lake</name>
    <dbReference type="NCBI Taxonomy" id="2126985"/>
    <lineage>
        <taxon>Viruses</taxon>
        <taxon>Varidnaviria</taxon>
        <taxon>Bamfordvirae</taxon>
        <taxon>Nucleocytoviricota</taxon>
        <taxon>Megaviricetes</taxon>
        <taxon>Imitervirales</taxon>
        <taxon>Mimiviridae</taxon>
        <taxon>Megamimivirinae</taxon>
        <taxon>Tupanvirus</taxon>
        <taxon>Tupanvirus salinum</taxon>
    </lineage>
</organism>
<proteinExistence type="predicted"/>
<dbReference type="GeneID" id="80519242"/>
<accession>A0A6N1NWV9</accession>
<dbReference type="KEGG" id="vg:80519242"/>
<reference evidence="1" key="2">
    <citation type="journal article" date="2018" name="Nat. Commun.">
        <title>Tailed giant Tupanvirus possesses the most complete translational apparatus of the known virosphere.</title>
        <authorList>
            <person name="Abrahao J."/>
            <person name="Silva L."/>
            <person name="Silva L.S."/>
            <person name="Khalil J.Y.B."/>
            <person name="Rodrigues R."/>
            <person name="Arantes T."/>
            <person name="Assis F."/>
            <person name="Boratto P."/>
            <person name="Andrade M."/>
            <person name="Kroon E.G."/>
            <person name="Ribeiro B."/>
            <person name="Bergier I."/>
            <person name="Seligmann H."/>
            <person name="Ghigo E."/>
            <person name="Colson P."/>
            <person name="Levasseur A."/>
            <person name="Kroemer G."/>
            <person name="Raoult D."/>
            <person name="La Scola B."/>
        </authorList>
    </citation>
    <scope>NUCLEOTIDE SEQUENCE [LARGE SCALE GENOMIC DNA]</scope>
    <source>
        <strain evidence="1">Soda lake</strain>
    </source>
</reference>
<evidence type="ECO:0000313" key="1">
    <source>
        <dbReference type="EMBL" id="QKU35796.1"/>
    </source>
</evidence>
<sequence length="50" mass="5455">MTNIQIIVEIDGSGNCVQLVVVPVFDGRIKQLGILNESFVICAELILILI</sequence>
<reference evidence="1" key="1">
    <citation type="submission" date="2017-01" db="EMBL/GenBank/DDBJ databases">
        <authorList>
            <person name="Assis F.L."/>
            <person name="Abrahao J.S."/>
            <person name="Silva L."/>
            <person name="Khalil J.B."/>
            <person name="Rodrigues R."/>
            <person name="Silva L.S."/>
            <person name="Arantes T."/>
            <person name="Boratto P."/>
            <person name="Andrade M."/>
            <person name="Kroon E.G."/>
            <person name="Ribeiro B."/>
            <person name="Bergier I."/>
            <person name="Seligmann H."/>
            <person name="Ghigo E."/>
            <person name="Colson P."/>
            <person name="Levasseur A."/>
            <person name="Raoult D."/>
            <person name="Scola B.L."/>
        </authorList>
    </citation>
    <scope>NUCLEOTIDE SEQUENCE</scope>
    <source>
        <strain evidence="1">Soda lake</strain>
    </source>
</reference>
<dbReference type="RefSeq" id="YP_010782478.1">
    <property type="nucleotide sequence ID" value="NC_075039.1"/>
</dbReference>
<dbReference type="EMBL" id="KY523104">
    <property type="protein sequence ID" value="QKU35796.1"/>
    <property type="molecule type" value="Genomic_DNA"/>
</dbReference>
<name>A0A6N1NWV9_9VIRU</name>